<dbReference type="InterPro" id="IPR032466">
    <property type="entry name" value="Metal_Hydrolase"/>
</dbReference>
<organism evidence="2 3">
    <name type="scientific">Dictyostelium purpureum</name>
    <name type="common">Slime mold</name>
    <dbReference type="NCBI Taxonomy" id="5786"/>
    <lineage>
        <taxon>Eukaryota</taxon>
        <taxon>Amoebozoa</taxon>
        <taxon>Evosea</taxon>
        <taxon>Eumycetozoa</taxon>
        <taxon>Dictyostelia</taxon>
        <taxon>Dictyosteliales</taxon>
        <taxon>Dictyosteliaceae</taxon>
        <taxon>Dictyostelium</taxon>
    </lineage>
</organism>
<dbReference type="InParanoid" id="F0ZDW8"/>
<dbReference type="RefSeq" id="XP_003285604.1">
    <property type="nucleotide sequence ID" value="XM_003285556.1"/>
</dbReference>
<gene>
    <name evidence="2" type="ORF">DICPUDRAFT_86789</name>
</gene>
<dbReference type="PANTHER" id="PTHR43383">
    <property type="entry name" value="NODULIN 6"/>
    <property type="match status" value="1"/>
</dbReference>
<dbReference type="SUPFAM" id="SSF51556">
    <property type="entry name" value="Metallo-dependent hydrolases"/>
    <property type="match status" value="1"/>
</dbReference>
<dbReference type="GeneID" id="10503200"/>
<reference evidence="3" key="1">
    <citation type="journal article" date="2011" name="Genome Biol.">
        <title>Comparative genomics of the social amoebae Dictyostelium discoideum and Dictyostelium purpureum.</title>
        <authorList>
            <consortium name="US DOE Joint Genome Institute (JGI-PGF)"/>
            <person name="Sucgang R."/>
            <person name="Kuo A."/>
            <person name="Tian X."/>
            <person name="Salerno W."/>
            <person name="Parikh A."/>
            <person name="Feasley C.L."/>
            <person name="Dalin E."/>
            <person name="Tu H."/>
            <person name="Huang E."/>
            <person name="Barry K."/>
            <person name="Lindquist E."/>
            <person name="Shapiro H."/>
            <person name="Bruce D."/>
            <person name="Schmutz J."/>
            <person name="Salamov A."/>
            <person name="Fey P."/>
            <person name="Gaudet P."/>
            <person name="Anjard C."/>
            <person name="Babu M.M."/>
            <person name="Basu S."/>
            <person name="Bushmanova Y."/>
            <person name="van der Wel H."/>
            <person name="Katoh-Kurasawa M."/>
            <person name="Dinh C."/>
            <person name="Coutinho P.M."/>
            <person name="Saito T."/>
            <person name="Elias M."/>
            <person name="Schaap P."/>
            <person name="Kay R.R."/>
            <person name="Henrissat B."/>
            <person name="Eichinger L."/>
            <person name="Rivero F."/>
            <person name="Putnam N.H."/>
            <person name="West C.M."/>
            <person name="Loomis W.F."/>
            <person name="Chisholm R.L."/>
            <person name="Shaulsky G."/>
            <person name="Strassmann J.E."/>
            <person name="Queller D.C."/>
            <person name="Kuspa A."/>
            <person name="Grigoriev I.V."/>
        </authorList>
    </citation>
    <scope>NUCLEOTIDE SEQUENCE [LARGE SCALE GENOMIC DNA]</scope>
    <source>
        <strain evidence="3">QSDP1</strain>
    </source>
</reference>
<dbReference type="eggNOG" id="KOG0683">
    <property type="taxonomic scope" value="Eukaryota"/>
</dbReference>
<dbReference type="OrthoDB" id="77835at2759"/>
<dbReference type="GO" id="GO:0016787">
    <property type="term" value="F:hydrolase activity"/>
    <property type="evidence" value="ECO:0007669"/>
    <property type="project" value="InterPro"/>
</dbReference>
<name>F0ZDW8_DICPU</name>
<dbReference type="VEuPathDB" id="AmoebaDB:DICPUDRAFT_86789"/>
<dbReference type="OMA" id="WVYPNVY"/>
<accession>F0ZDW8</accession>
<evidence type="ECO:0000313" key="3">
    <source>
        <dbReference type="Proteomes" id="UP000001064"/>
    </source>
</evidence>
<dbReference type="EMBL" id="GL870989">
    <property type="protein sequence ID" value="EGC37854.1"/>
    <property type="molecule type" value="Genomic_DNA"/>
</dbReference>
<dbReference type="Gene3D" id="3.20.20.140">
    <property type="entry name" value="Metal-dependent hydrolases"/>
    <property type="match status" value="1"/>
</dbReference>
<protein>
    <recommendedName>
        <fullName evidence="1">Amidohydrolase-related domain-containing protein</fullName>
    </recommendedName>
</protein>
<keyword evidence="3" id="KW-1185">Reference proteome</keyword>
<dbReference type="KEGG" id="dpp:DICPUDRAFT_86789"/>
<proteinExistence type="predicted"/>
<dbReference type="PANTHER" id="PTHR43383:SF2">
    <property type="entry name" value="AMIDOHYDROLASE 2 FAMILY PROTEIN"/>
    <property type="match status" value="1"/>
</dbReference>
<evidence type="ECO:0000313" key="2">
    <source>
        <dbReference type="EMBL" id="EGC37854.1"/>
    </source>
</evidence>
<dbReference type="InterPro" id="IPR006680">
    <property type="entry name" value="Amidohydro-rel"/>
</dbReference>
<dbReference type="Proteomes" id="UP000001064">
    <property type="component" value="Unassembled WGS sequence"/>
</dbReference>
<feature type="domain" description="Amidohydrolase-related" evidence="1">
    <location>
        <begin position="264"/>
        <end position="414"/>
    </location>
</feature>
<dbReference type="Pfam" id="PF04909">
    <property type="entry name" value="Amidohydro_2"/>
    <property type="match status" value="1"/>
</dbReference>
<evidence type="ECO:0000259" key="1">
    <source>
        <dbReference type="Pfam" id="PF04909"/>
    </source>
</evidence>
<sequence length="414" mass="47902">MTEIEKYTESVTVVDHHCHNVLDQQGFELPLSFILSEANSLDNPIFLNQLKSTLTFKRSIKDLYHFYFENIPLQVESNNNYDTIIEQLIANKRRELGMENIMKMVFEKSKIEAIILDDSLKFVYNQIEFPIKSNQWHNKFTKIFKILRLETILEKSLIECKKQQMSFMSWKNYIEKKVRDPIESGIDTEDGVRVVGFKSIVAYRTGLKVENPSIQKVMEEFNAIMSSIELNDISGTQLRIASKTLIDFFIHITMGVCSASTKPLPLQIHTGFGDSDLNMENSNPLLLKQLIETYPTVPIVLLHCSYPYTKEAGFLGWVYPNVYVDIGLAFPLLSYQGMKSTFDQLLELTPIDKIMFSSDTHHVPEFYYLAVKYSKQIISKAFSKSIKNNEITLNEAKEFIDKIFKLNVLKLYNL</sequence>
<dbReference type="STRING" id="5786.F0ZDW8"/>
<dbReference type="AlphaFoldDB" id="F0ZDW8"/>